<dbReference type="EMBL" id="BAABHJ010000023">
    <property type="protein sequence ID" value="GAA4613235.1"/>
    <property type="molecule type" value="Genomic_DNA"/>
</dbReference>
<dbReference type="InterPro" id="IPR050267">
    <property type="entry name" value="Anti-sigma-factor_SerPK"/>
</dbReference>
<evidence type="ECO:0000259" key="2">
    <source>
        <dbReference type="Pfam" id="PF13581"/>
    </source>
</evidence>
<evidence type="ECO:0000313" key="4">
    <source>
        <dbReference type="Proteomes" id="UP001500212"/>
    </source>
</evidence>
<proteinExistence type="predicted"/>
<dbReference type="Proteomes" id="UP001500212">
    <property type="component" value="Unassembled WGS sequence"/>
</dbReference>
<dbReference type="CDD" id="cd16936">
    <property type="entry name" value="HATPase_RsbW-like"/>
    <property type="match status" value="1"/>
</dbReference>
<dbReference type="SUPFAM" id="SSF55874">
    <property type="entry name" value="ATPase domain of HSP90 chaperone/DNA topoisomerase II/histidine kinase"/>
    <property type="match status" value="1"/>
</dbReference>
<sequence>MITMIPGPDIDRGEKWRPFGGRVAARRPGMLRWERRFAGTPDQVGAARTLVSELFADAPFAGNAAWITGELATNAIRHSASGRPGGTFTVALCRWPTFGEIHVIDAGGPKEPRLPNRDPVGAAIEEGDDLPESGLGLYGIAALADHYGTYRHRDGTRVVWARLRSVSPGRTNE</sequence>
<dbReference type="PANTHER" id="PTHR35526:SF3">
    <property type="entry name" value="ANTI-SIGMA-F FACTOR RSBW"/>
    <property type="match status" value="1"/>
</dbReference>
<keyword evidence="4" id="KW-1185">Reference proteome</keyword>
<feature type="domain" description="Histidine kinase/HSP90-like ATPase" evidence="2">
    <location>
        <begin position="38"/>
        <end position="162"/>
    </location>
</feature>
<dbReference type="Gene3D" id="3.30.565.10">
    <property type="entry name" value="Histidine kinase-like ATPase, C-terminal domain"/>
    <property type="match status" value="1"/>
</dbReference>
<dbReference type="PANTHER" id="PTHR35526">
    <property type="entry name" value="ANTI-SIGMA-F FACTOR RSBW-RELATED"/>
    <property type="match status" value="1"/>
</dbReference>
<evidence type="ECO:0000313" key="3">
    <source>
        <dbReference type="EMBL" id="GAA4613235.1"/>
    </source>
</evidence>
<dbReference type="InterPro" id="IPR036890">
    <property type="entry name" value="HATPase_C_sf"/>
</dbReference>
<dbReference type="InterPro" id="IPR003594">
    <property type="entry name" value="HATPase_dom"/>
</dbReference>
<protein>
    <recommendedName>
        <fullName evidence="2">Histidine kinase/HSP90-like ATPase domain-containing protein</fullName>
    </recommendedName>
</protein>
<keyword evidence="1" id="KW-0418">Kinase</keyword>
<name>A0ABP8TTH0_9ACTN</name>
<organism evidence="3 4">
    <name type="scientific">Actinoallomurus liliacearum</name>
    <dbReference type="NCBI Taxonomy" id="1080073"/>
    <lineage>
        <taxon>Bacteria</taxon>
        <taxon>Bacillati</taxon>
        <taxon>Actinomycetota</taxon>
        <taxon>Actinomycetes</taxon>
        <taxon>Streptosporangiales</taxon>
        <taxon>Thermomonosporaceae</taxon>
        <taxon>Actinoallomurus</taxon>
    </lineage>
</organism>
<evidence type="ECO:0000256" key="1">
    <source>
        <dbReference type="ARBA" id="ARBA00022527"/>
    </source>
</evidence>
<dbReference type="Pfam" id="PF13581">
    <property type="entry name" value="HATPase_c_2"/>
    <property type="match status" value="1"/>
</dbReference>
<gene>
    <name evidence="3" type="ORF">GCM10023195_57130</name>
</gene>
<reference evidence="4" key="1">
    <citation type="journal article" date="2019" name="Int. J. Syst. Evol. Microbiol.">
        <title>The Global Catalogue of Microorganisms (GCM) 10K type strain sequencing project: providing services to taxonomists for standard genome sequencing and annotation.</title>
        <authorList>
            <consortium name="The Broad Institute Genomics Platform"/>
            <consortium name="The Broad Institute Genome Sequencing Center for Infectious Disease"/>
            <person name="Wu L."/>
            <person name="Ma J."/>
        </authorList>
    </citation>
    <scope>NUCLEOTIDE SEQUENCE [LARGE SCALE GENOMIC DNA]</scope>
    <source>
        <strain evidence="4">JCM 17938</strain>
    </source>
</reference>
<comment type="caution">
    <text evidence="3">The sequence shown here is derived from an EMBL/GenBank/DDBJ whole genome shotgun (WGS) entry which is preliminary data.</text>
</comment>
<keyword evidence="1" id="KW-0723">Serine/threonine-protein kinase</keyword>
<keyword evidence="1" id="KW-0808">Transferase</keyword>
<accession>A0ABP8TTH0</accession>